<organism evidence="7 8">
    <name type="scientific">Sulfurimonas diazotrophicus</name>
    <dbReference type="NCBI Taxonomy" id="3131939"/>
    <lineage>
        <taxon>Bacteria</taxon>
        <taxon>Pseudomonadati</taxon>
        <taxon>Campylobacterota</taxon>
        <taxon>Epsilonproteobacteria</taxon>
        <taxon>Campylobacterales</taxon>
        <taxon>Sulfurimonadaceae</taxon>
        <taxon>Sulfurimonas</taxon>
    </lineage>
</organism>
<evidence type="ECO:0000256" key="5">
    <source>
        <dbReference type="ARBA" id="ARBA00023002"/>
    </source>
</evidence>
<dbReference type="RefSeq" id="WP_345971749.1">
    <property type="nucleotide sequence ID" value="NZ_CP147920.1"/>
</dbReference>
<evidence type="ECO:0000256" key="1">
    <source>
        <dbReference type="ARBA" id="ARBA00001917"/>
    </source>
</evidence>
<evidence type="ECO:0000313" key="7">
    <source>
        <dbReference type="EMBL" id="XAU13936.1"/>
    </source>
</evidence>
<name>A0ABZ3H6R9_9BACT</name>
<comment type="similarity">
    <text evidence="2">Belongs to the nitroreductase family.</text>
</comment>
<evidence type="ECO:0000256" key="4">
    <source>
        <dbReference type="ARBA" id="ARBA00022643"/>
    </source>
</evidence>
<evidence type="ECO:0000256" key="3">
    <source>
        <dbReference type="ARBA" id="ARBA00022630"/>
    </source>
</evidence>
<dbReference type="InterPro" id="IPR000415">
    <property type="entry name" value="Nitroreductase-like"/>
</dbReference>
<dbReference type="SUPFAM" id="SSF55469">
    <property type="entry name" value="FMN-dependent nitroreductase-like"/>
    <property type="match status" value="1"/>
</dbReference>
<keyword evidence="4" id="KW-0288">FMN</keyword>
<dbReference type="Proteomes" id="UP001447842">
    <property type="component" value="Chromosome"/>
</dbReference>
<dbReference type="CDD" id="cd02136">
    <property type="entry name" value="PnbA_NfnB-like"/>
    <property type="match status" value="1"/>
</dbReference>
<proteinExistence type="inferred from homology"/>
<dbReference type="Pfam" id="PF00881">
    <property type="entry name" value="Nitroreductase"/>
    <property type="match status" value="1"/>
</dbReference>
<keyword evidence="3" id="KW-0285">Flavoprotein</keyword>
<dbReference type="PANTHER" id="PTHR43673">
    <property type="entry name" value="NAD(P)H NITROREDUCTASE YDGI-RELATED"/>
    <property type="match status" value="1"/>
</dbReference>
<dbReference type="InterPro" id="IPR029479">
    <property type="entry name" value="Nitroreductase"/>
</dbReference>
<dbReference type="Gene3D" id="3.40.109.10">
    <property type="entry name" value="NADH Oxidase"/>
    <property type="match status" value="1"/>
</dbReference>
<evidence type="ECO:0000259" key="6">
    <source>
        <dbReference type="Pfam" id="PF00881"/>
    </source>
</evidence>
<evidence type="ECO:0000313" key="8">
    <source>
        <dbReference type="Proteomes" id="UP001447842"/>
    </source>
</evidence>
<comment type="cofactor">
    <cofactor evidence="1">
        <name>FMN</name>
        <dbReference type="ChEBI" id="CHEBI:58210"/>
    </cofactor>
</comment>
<keyword evidence="8" id="KW-1185">Reference proteome</keyword>
<protein>
    <submittedName>
        <fullName evidence="7">Nitroreductase</fullName>
    </submittedName>
</protein>
<sequence>MKTLDALLERKSVRAYLDKTVDHATVTAILEHAKHAPSGVNMQPWRVCIVSGSMKKRIETQVIQAFEAGEKARMDYRYYPPRWEEPYRSRRKETGLQMYKTLGIGREDKAAQAEQWKANYRAFDAPVVLYFFVDAALEKGSWLDYGMFLQSVMLAATSLGLGSCPQAALAEYPDIVRDALGIASDKTLLCGMALGYEDKAAPINGYRTERVPLESFAAFYDA</sequence>
<evidence type="ECO:0000256" key="2">
    <source>
        <dbReference type="ARBA" id="ARBA00007118"/>
    </source>
</evidence>
<dbReference type="PANTHER" id="PTHR43673:SF2">
    <property type="entry name" value="NITROREDUCTASE"/>
    <property type="match status" value="1"/>
</dbReference>
<accession>A0ABZ3H6R9</accession>
<gene>
    <name evidence="7" type="ORF">WCY31_06665</name>
</gene>
<dbReference type="EMBL" id="CP147920">
    <property type="protein sequence ID" value="XAU13936.1"/>
    <property type="molecule type" value="Genomic_DNA"/>
</dbReference>
<keyword evidence="5" id="KW-0560">Oxidoreductase</keyword>
<reference evidence="7 8" key="1">
    <citation type="submission" date="2024-03" db="EMBL/GenBank/DDBJ databases">
        <title>Sulfurimonas sp. HSL3-1.</title>
        <authorList>
            <person name="Wang S."/>
        </authorList>
    </citation>
    <scope>NUCLEOTIDE SEQUENCE [LARGE SCALE GENOMIC DNA]</scope>
    <source>
        <strain evidence="7 8">HSL3-1</strain>
    </source>
</reference>
<feature type="domain" description="Nitroreductase" evidence="6">
    <location>
        <begin position="8"/>
        <end position="196"/>
    </location>
</feature>